<protein>
    <submittedName>
        <fullName evidence="2">Putative phage DNA transposition protein</fullName>
    </submittedName>
</protein>
<dbReference type="InterPro" id="IPR010982">
    <property type="entry name" value="Lambda_DNA-bd_dom_sf"/>
</dbReference>
<dbReference type="InterPro" id="IPR049945">
    <property type="entry name" value="AAA_22"/>
</dbReference>
<proteinExistence type="predicted"/>
<name>B8GUZ9_THISH</name>
<keyword evidence="3" id="KW-1185">Reference proteome</keyword>
<dbReference type="RefSeq" id="WP_012636999.1">
    <property type="nucleotide sequence ID" value="NC_011901.1"/>
</dbReference>
<dbReference type="InterPro" id="IPR027417">
    <property type="entry name" value="P-loop_NTPase"/>
</dbReference>
<evidence type="ECO:0000313" key="2">
    <source>
        <dbReference type="EMBL" id="ACL71510.1"/>
    </source>
</evidence>
<gene>
    <name evidence="2" type="ordered locus">Tgr7_0412</name>
</gene>
<feature type="domain" description="ORC1/DEAH AAA+ ATPase" evidence="1">
    <location>
        <begin position="117"/>
        <end position="238"/>
    </location>
</feature>
<dbReference type="OrthoDB" id="9801665at2"/>
<organism evidence="2 3">
    <name type="scientific">Thioalkalivibrio sulfidiphilus (strain HL-EbGR7)</name>
    <dbReference type="NCBI Taxonomy" id="396588"/>
    <lineage>
        <taxon>Bacteria</taxon>
        <taxon>Pseudomonadati</taxon>
        <taxon>Pseudomonadota</taxon>
        <taxon>Gammaproteobacteria</taxon>
        <taxon>Chromatiales</taxon>
        <taxon>Ectothiorhodospiraceae</taxon>
        <taxon>Thioalkalivibrio</taxon>
    </lineage>
</organism>
<dbReference type="PANTHER" id="PTHR35894:SF5">
    <property type="entry name" value="MU-LIKE PROPHAGE FLUMU DNA TRANSPOSITION PROTEIN B"/>
    <property type="match status" value="1"/>
</dbReference>
<dbReference type="STRING" id="396588.Tgr7_0412"/>
<evidence type="ECO:0000313" key="3">
    <source>
        <dbReference type="Proteomes" id="UP000002383"/>
    </source>
</evidence>
<dbReference type="Proteomes" id="UP000002383">
    <property type="component" value="Chromosome"/>
</dbReference>
<dbReference type="CDD" id="cd00093">
    <property type="entry name" value="HTH_XRE"/>
    <property type="match status" value="1"/>
</dbReference>
<dbReference type="EMBL" id="CP001339">
    <property type="protein sequence ID" value="ACL71510.1"/>
    <property type="molecule type" value="Genomic_DNA"/>
</dbReference>
<sequence length="343" mass="37345">MSHISEVIAQPSEWGERYTEEDRALTHQVIQILNSDTARERGWSRANLARRAGIAQSTLHMLLAGTYAASPTQKLRAALSVLERDAARMREGVRDMPYVETSVHRAVYAACKRAHLYRNFGVVSAFVGTGKTRAVKRYADTHHGAVLIEASPEMTGSVLLDQLIEATGAPVRAAHKYSRGTKAERMAAVLRALKGTDSMLILDEAETVTAGTLEIVRRIRDLAGIGVVLAGTERLLPMIRDPRGRFGQISSRVGFWPPVIRGITEADAHALARAALASDVDTLDEPVLNALWQVCDGSARVLCEGLIPGVRDYGLKQGHALSPELIFKVGQDVLGFRPARRGA</sequence>
<dbReference type="Pfam" id="PF13401">
    <property type="entry name" value="AAA_22"/>
    <property type="match status" value="1"/>
</dbReference>
<dbReference type="HOGENOM" id="CLU_056183_2_0_6"/>
<dbReference type="SUPFAM" id="SSF52540">
    <property type="entry name" value="P-loop containing nucleoside triphosphate hydrolases"/>
    <property type="match status" value="1"/>
</dbReference>
<dbReference type="GO" id="GO:0003677">
    <property type="term" value="F:DNA binding"/>
    <property type="evidence" value="ECO:0007669"/>
    <property type="project" value="InterPro"/>
</dbReference>
<dbReference type="GO" id="GO:0016887">
    <property type="term" value="F:ATP hydrolysis activity"/>
    <property type="evidence" value="ECO:0007669"/>
    <property type="project" value="InterPro"/>
</dbReference>
<accession>B8GUZ9</accession>
<dbReference type="AlphaFoldDB" id="B8GUZ9"/>
<dbReference type="KEGG" id="tgr:Tgr7_0412"/>
<dbReference type="InterPro" id="IPR052026">
    <property type="entry name" value="ExeA_AAA_ATPase_DNA-bind"/>
</dbReference>
<dbReference type="InterPro" id="IPR001387">
    <property type="entry name" value="Cro/C1-type_HTH"/>
</dbReference>
<dbReference type="PANTHER" id="PTHR35894">
    <property type="entry name" value="GENERAL SECRETION PATHWAY PROTEIN A-RELATED"/>
    <property type="match status" value="1"/>
</dbReference>
<reference evidence="2 3" key="1">
    <citation type="journal article" date="2011" name="Stand. Genomic Sci.">
        <title>Complete genome sequence of 'Thioalkalivibrio sulfidophilus' HL-EbGr7.</title>
        <authorList>
            <person name="Muyzer G."/>
            <person name="Sorokin D.Y."/>
            <person name="Mavromatis K."/>
            <person name="Lapidus A."/>
            <person name="Clum A."/>
            <person name="Ivanova N."/>
            <person name="Pati A."/>
            <person name="d'Haeseleer P."/>
            <person name="Woyke T."/>
            <person name="Kyrpides N.C."/>
        </authorList>
    </citation>
    <scope>NUCLEOTIDE SEQUENCE [LARGE SCALE GENOMIC DNA]</scope>
    <source>
        <strain evidence="2 3">HL-EbGR7</strain>
    </source>
</reference>
<dbReference type="SUPFAM" id="SSF47413">
    <property type="entry name" value="lambda repressor-like DNA-binding domains"/>
    <property type="match status" value="1"/>
</dbReference>
<dbReference type="eggNOG" id="COG2842">
    <property type="taxonomic scope" value="Bacteria"/>
</dbReference>
<evidence type="ECO:0000259" key="1">
    <source>
        <dbReference type="Pfam" id="PF13401"/>
    </source>
</evidence>